<dbReference type="GO" id="GO:0016020">
    <property type="term" value="C:membrane"/>
    <property type="evidence" value="ECO:0007669"/>
    <property type="project" value="UniProtKB-SubCell"/>
</dbReference>
<evidence type="ECO:0000259" key="10">
    <source>
        <dbReference type="PROSITE" id="PS51296"/>
    </source>
</evidence>
<sequence>MGRPLGRSSMLRRGVACSCVLAAVRRRGATTVTAFGGFNGGAVAPLRRSPPSSAAAAAPRSPLFSVSSPHTAAAAAAAAANDLERIGIPKEISEEQDGGGDLFSWERQWYPAFPLEALGDDGSDGKGGLSDMPHACKILGRNIVVWRSGTSEDGKAPSYSALDDTCPHRKTALSTGKIVSGDGGAGGGERCGKSLLQCRMHGWKFGPDGSCVDVPMMATEPSSSDRNALGAASSYPTKVAGEMLWIFMDPTVPESDLPELPAGAAFEPDDDKNWVHVFNLNPLSYEVMVENTFDPSHAPFVHEGATIQGGGAYSPDEAIPMKRFELVGGDMGAQSGFTVRHTPYREAKGGGARADSYKATTTRQFIPPCTTVTRGTVPDSEIRISFVPASKRETRVIFSFGIPVPKNRLVASLVKRALNNDFLHTMQQMSEGRTKFLDQDRLTMQLQDERRMLDGAGTDLRPTSSDAGVAAFQRWIGRCGNGGPFADAPATPNAGAFSMWDTHGRHCARCKRTLGRLARVERRAARASAASLLLGVAVGMAALLMERVGASARAAAAALLVGSFVARKVRFWCADMQAKMFVSTGPKREIQEVYLYQ</sequence>
<dbReference type="GO" id="GO:0051537">
    <property type="term" value="F:2 iron, 2 sulfur cluster binding"/>
    <property type="evidence" value="ECO:0007669"/>
    <property type="project" value="UniProtKB-KW"/>
</dbReference>
<dbReference type="EMBL" id="HBKQ01020924">
    <property type="protein sequence ID" value="CAE2236755.1"/>
    <property type="molecule type" value="Transcribed_RNA"/>
</dbReference>
<comment type="subcellular location">
    <subcellularLocation>
        <location evidence="1">Membrane</location>
    </subcellularLocation>
</comment>
<evidence type="ECO:0000256" key="7">
    <source>
        <dbReference type="ARBA" id="ARBA00023004"/>
    </source>
</evidence>
<dbReference type="SUPFAM" id="SSF55961">
    <property type="entry name" value="Bet v1-like"/>
    <property type="match status" value="1"/>
</dbReference>
<keyword evidence="5" id="KW-1133">Transmembrane helix</keyword>
<dbReference type="AlphaFoldDB" id="A0A7S4MQM6"/>
<dbReference type="InterPro" id="IPR036922">
    <property type="entry name" value="Rieske_2Fe-2S_sf"/>
</dbReference>
<dbReference type="InterPro" id="IPR050584">
    <property type="entry name" value="Cholesterol_7-desaturase"/>
</dbReference>
<evidence type="ECO:0000256" key="4">
    <source>
        <dbReference type="ARBA" id="ARBA00022723"/>
    </source>
</evidence>
<keyword evidence="7" id="KW-0408">Iron</keyword>
<keyword evidence="8" id="KW-0411">Iron-sulfur</keyword>
<evidence type="ECO:0000256" key="2">
    <source>
        <dbReference type="ARBA" id="ARBA00022692"/>
    </source>
</evidence>
<dbReference type="PANTHER" id="PTHR21266:SF32">
    <property type="entry name" value="CHOLESTEROL 7-DESATURASE NVD"/>
    <property type="match status" value="1"/>
</dbReference>
<dbReference type="Gene3D" id="2.102.10.10">
    <property type="entry name" value="Rieske [2Fe-2S] iron-sulphur domain"/>
    <property type="match status" value="1"/>
</dbReference>
<accession>A0A7S4MQM6</accession>
<keyword evidence="2" id="KW-0812">Transmembrane</keyword>
<protein>
    <recommendedName>
        <fullName evidence="10">Rieske domain-containing protein</fullName>
    </recommendedName>
</protein>
<organism evidence="11">
    <name type="scientific">Odontella aurita</name>
    <dbReference type="NCBI Taxonomy" id="265563"/>
    <lineage>
        <taxon>Eukaryota</taxon>
        <taxon>Sar</taxon>
        <taxon>Stramenopiles</taxon>
        <taxon>Ochrophyta</taxon>
        <taxon>Bacillariophyta</taxon>
        <taxon>Mediophyceae</taxon>
        <taxon>Biddulphiophycidae</taxon>
        <taxon>Eupodiscales</taxon>
        <taxon>Odontellaceae</taxon>
        <taxon>Odontella</taxon>
    </lineage>
</organism>
<gene>
    <name evidence="11" type="ORF">OAUR00152_LOCUS14164</name>
</gene>
<evidence type="ECO:0000256" key="9">
    <source>
        <dbReference type="ARBA" id="ARBA00023136"/>
    </source>
</evidence>
<dbReference type="GO" id="GO:0005737">
    <property type="term" value="C:cytoplasm"/>
    <property type="evidence" value="ECO:0007669"/>
    <property type="project" value="TreeGrafter"/>
</dbReference>
<dbReference type="Pfam" id="PF00355">
    <property type="entry name" value="Rieske"/>
    <property type="match status" value="1"/>
</dbReference>
<evidence type="ECO:0000256" key="8">
    <source>
        <dbReference type="ARBA" id="ARBA00023014"/>
    </source>
</evidence>
<keyword evidence="4" id="KW-0479">Metal-binding</keyword>
<evidence type="ECO:0000256" key="3">
    <source>
        <dbReference type="ARBA" id="ARBA00022714"/>
    </source>
</evidence>
<keyword evidence="6" id="KW-0560">Oxidoreductase</keyword>
<dbReference type="InterPro" id="IPR044043">
    <property type="entry name" value="VanA_C_cat"/>
</dbReference>
<dbReference type="GO" id="GO:0046872">
    <property type="term" value="F:metal ion binding"/>
    <property type="evidence" value="ECO:0007669"/>
    <property type="project" value="UniProtKB-KW"/>
</dbReference>
<dbReference type="PANTHER" id="PTHR21266">
    <property type="entry name" value="IRON-SULFUR DOMAIN CONTAINING PROTEIN"/>
    <property type="match status" value="1"/>
</dbReference>
<proteinExistence type="predicted"/>
<evidence type="ECO:0000313" key="11">
    <source>
        <dbReference type="EMBL" id="CAE2236755.1"/>
    </source>
</evidence>
<dbReference type="Pfam" id="PF19112">
    <property type="entry name" value="VanA_C"/>
    <property type="match status" value="1"/>
</dbReference>
<reference evidence="11" key="1">
    <citation type="submission" date="2021-01" db="EMBL/GenBank/DDBJ databases">
        <authorList>
            <person name="Corre E."/>
            <person name="Pelletier E."/>
            <person name="Niang G."/>
            <person name="Scheremetjew M."/>
            <person name="Finn R."/>
            <person name="Kale V."/>
            <person name="Holt S."/>
            <person name="Cochrane G."/>
            <person name="Meng A."/>
            <person name="Brown T."/>
            <person name="Cohen L."/>
        </authorList>
    </citation>
    <scope>NUCLEOTIDE SEQUENCE</scope>
    <source>
        <strain evidence="11">Isolate 1302-5</strain>
    </source>
</reference>
<keyword evidence="3" id="KW-0001">2Fe-2S</keyword>
<name>A0A7S4MQM6_9STRA</name>
<evidence type="ECO:0000256" key="5">
    <source>
        <dbReference type="ARBA" id="ARBA00022989"/>
    </source>
</evidence>
<keyword evidence="9" id="KW-0472">Membrane</keyword>
<dbReference type="SUPFAM" id="SSF50022">
    <property type="entry name" value="ISP domain"/>
    <property type="match status" value="1"/>
</dbReference>
<dbReference type="Gene3D" id="3.90.380.10">
    <property type="entry name" value="Naphthalene 1,2-dioxygenase Alpha Subunit, Chain A, domain 1"/>
    <property type="match status" value="1"/>
</dbReference>
<evidence type="ECO:0000256" key="1">
    <source>
        <dbReference type="ARBA" id="ARBA00004370"/>
    </source>
</evidence>
<dbReference type="PROSITE" id="PS51296">
    <property type="entry name" value="RIESKE"/>
    <property type="match status" value="1"/>
</dbReference>
<dbReference type="InterPro" id="IPR017941">
    <property type="entry name" value="Rieske_2Fe-2S"/>
</dbReference>
<dbReference type="GO" id="GO:0016491">
    <property type="term" value="F:oxidoreductase activity"/>
    <property type="evidence" value="ECO:0007669"/>
    <property type="project" value="UniProtKB-KW"/>
</dbReference>
<feature type="domain" description="Rieske" evidence="10">
    <location>
        <begin position="109"/>
        <end position="246"/>
    </location>
</feature>
<evidence type="ECO:0000256" key="6">
    <source>
        <dbReference type="ARBA" id="ARBA00023002"/>
    </source>
</evidence>